<organism evidence="3 4">
    <name type="scientific">Marinicella pacifica</name>
    <dbReference type="NCBI Taxonomy" id="1171543"/>
    <lineage>
        <taxon>Bacteria</taxon>
        <taxon>Pseudomonadati</taxon>
        <taxon>Pseudomonadota</taxon>
        <taxon>Gammaproteobacteria</taxon>
        <taxon>Lysobacterales</taxon>
        <taxon>Marinicellaceae</taxon>
        <taxon>Marinicella</taxon>
    </lineage>
</organism>
<feature type="transmembrane region" description="Helical" evidence="1">
    <location>
        <begin position="7"/>
        <end position="31"/>
    </location>
</feature>
<accession>A0A917FLJ3</accession>
<dbReference type="InterPro" id="IPR003399">
    <property type="entry name" value="Mce/MlaD"/>
</dbReference>
<dbReference type="EMBL" id="BMEO01000004">
    <property type="protein sequence ID" value="GGF92414.1"/>
    <property type="molecule type" value="Genomic_DNA"/>
</dbReference>
<feature type="domain" description="Mce/MlaD" evidence="2">
    <location>
        <begin position="37"/>
        <end position="115"/>
    </location>
</feature>
<keyword evidence="1" id="KW-0472">Membrane</keyword>
<reference evidence="3" key="2">
    <citation type="submission" date="2020-09" db="EMBL/GenBank/DDBJ databases">
        <authorList>
            <person name="Sun Q."/>
            <person name="Zhou Y."/>
        </authorList>
    </citation>
    <scope>NUCLEOTIDE SEQUENCE</scope>
    <source>
        <strain evidence="3">CGMCC 1.12181</strain>
    </source>
</reference>
<dbReference type="PANTHER" id="PTHR33371:SF4">
    <property type="entry name" value="INTERMEMBRANE PHOSPHOLIPID TRANSPORT SYSTEM BINDING PROTEIN MLAD"/>
    <property type="match status" value="1"/>
</dbReference>
<dbReference type="InterPro" id="IPR052336">
    <property type="entry name" value="MlaD_Phospholipid_Transporter"/>
</dbReference>
<keyword evidence="1" id="KW-1133">Transmembrane helix</keyword>
<evidence type="ECO:0000313" key="3">
    <source>
        <dbReference type="EMBL" id="GGF92414.1"/>
    </source>
</evidence>
<proteinExistence type="predicted"/>
<evidence type="ECO:0000256" key="1">
    <source>
        <dbReference type="SAM" id="Phobius"/>
    </source>
</evidence>
<sequence length="314" mass="34508">MKQKVSHYFWVGLFTLGIGGLALVLMVIMAGKQSDHVSYHSFYKNVSGISFGTPVYYEGYRVGQVESINPEFNAQQVSFKVTYSVLKGWQIPVDSNAQINAAGLLSDMSININGGDAKDFFQPDDTIPGKPPADLFSQLGETSDKVSELADEKVAPMLDMLHERLDNITEQVETALPDILSNVTHASEELSTVLKNAKQIVGTQNQARIETTLTNLSELTAQVQNSVKTLDQGLNNINGLVTDARDLLTGQDSDMAQILAAARYVMHNFSNRFTVLMNDIESAGRNLNEATNEIRKDPSKLIFSGKSDIQDDEL</sequence>
<gene>
    <name evidence="3" type="ORF">GCM10011365_12030</name>
</gene>
<name>A0A917FLJ3_9GAMM</name>
<keyword evidence="1" id="KW-0812">Transmembrane</keyword>
<dbReference type="AlphaFoldDB" id="A0A917FLJ3"/>
<evidence type="ECO:0000313" key="4">
    <source>
        <dbReference type="Proteomes" id="UP000605253"/>
    </source>
</evidence>
<protein>
    <recommendedName>
        <fullName evidence="2">Mce/MlaD domain-containing protein</fullName>
    </recommendedName>
</protein>
<keyword evidence="4" id="KW-1185">Reference proteome</keyword>
<comment type="caution">
    <text evidence="3">The sequence shown here is derived from an EMBL/GenBank/DDBJ whole genome shotgun (WGS) entry which is preliminary data.</text>
</comment>
<dbReference type="Proteomes" id="UP000605253">
    <property type="component" value="Unassembled WGS sequence"/>
</dbReference>
<dbReference type="PANTHER" id="PTHR33371">
    <property type="entry name" value="INTERMEMBRANE PHOSPHOLIPID TRANSPORT SYSTEM BINDING PROTEIN MLAD-RELATED"/>
    <property type="match status" value="1"/>
</dbReference>
<reference evidence="3" key="1">
    <citation type="journal article" date="2014" name="Int. J. Syst. Evol. Microbiol.">
        <title>Complete genome sequence of Corynebacterium casei LMG S-19264T (=DSM 44701T), isolated from a smear-ripened cheese.</title>
        <authorList>
            <consortium name="US DOE Joint Genome Institute (JGI-PGF)"/>
            <person name="Walter F."/>
            <person name="Albersmeier A."/>
            <person name="Kalinowski J."/>
            <person name="Ruckert C."/>
        </authorList>
    </citation>
    <scope>NUCLEOTIDE SEQUENCE</scope>
    <source>
        <strain evidence="3">CGMCC 1.12181</strain>
    </source>
</reference>
<dbReference type="RefSeq" id="WP_188364804.1">
    <property type="nucleotide sequence ID" value="NZ_BAABJF010000015.1"/>
</dbReference>
<evidence type="ECO:0000259" key="2">
    <source>
        <dbReference type="Pfam" id="PF02470"/>
    </source>
</evidence>
<dbReference type="Pfam" id="PF02470">
    <property type="entry name" value="MlaD"/>
    <property type="match status" value="1"/>
</dbReference>